<dbReference type="Pfam" id="PF03417">
    <property type="entry name" value="AAT"/>
    <property type="match status" value="1"/>
</dbReference>
<sequence length="351" mass="40258">MKRIHSDIVQFRGTHYDFGYEQGRELKDSLTVENRSKQWEVRIPRFKVETEEAKEVIERFAPGIWAELEGLKDALGWTMTQVLMEFGGYRVPYRKSGCSIITGEGYMIRNYDYMPKTYEGRFAFFQPSDTGYATAGPTQRITGRMDGMNEKGLVIGYNFMNRKRPGPGFICCMIGRIILETCQNVEEAVEMLKQIPHRHSFSYTVFDVSDTSYVVEASPRGVESREARMCTNHFEKLTKENRNHMVDSKRRMEVMETTNISGAKEAFELLNNSGGGVFSDLYDQWAGTIHTSGYLPKEKKIWFSLGGDRTPEEFGFNSWLIGEGLSKQRITGVVNTQVPFVHMETGAHWSR</sequence>
<dbReference type="PANTHER" id="PTHR34180:SF1">
    <property type="entry name" value="BETA-ALANYL-DOPAMINE_CARCININE HYDROLASE"/>
    <property type="match status" value="1"/>
</dbReference>
<dbReference type="InterPro" id="IPR029055">
    <property type="entry name" value="Ntn_hydrolases_N"/>
</dbReference>
<protein>
    <submittedName>
        <fullName evidence="2">Predicted choloylglycine hydrolase</fullName>
    </submittedName>
</protein>
<dbReference type="InterPro" id="IPR047794">
    <property type="entry name" value="C45_proenzyme-like"/>
</dbReference>
<evidence type="ECO:0000313" key="3">
    <source>
        <dbReference type="Proteomes" id="UP000187608"/>
    </source>
</evidence>
<dbReference type="GO" id="GO:0016787">
    <property type="term" value="F:hydrolase activity"/>
    <property type="evidence" value="ECO:0007669"/>
    <property type="project" value="UniProtKB-KW"/>
</dbReference>
<dbReference type="OrthoDB" id="8617387at2"/>
<evidence type="ECO:0000259" key="1">
    <source>
        <dbReference type="Pfam" id="PF03417"/>
    </source>
</evidence>
<dbReference type="InterPro" id="IPR047801">
    <property type="entry name" value="Peptidase_C45"/>
</dbReference>
<gene>
    <name evidence="2" type="ORF">SAMN05421687_10698</name>
</gene>
<dbReference type="PANTHER" id="PTHR34180">
    <property type="entry name" value="PEPTIDASE C45"/>
    <property type="match status" value="1"/>
</dbReference>
<dbReference type="STRING" id="570947.SAMN05421687_10698"/>
<dbReference type="SUPFAM" id="SSF56235">
    <property type="entry name" value="N-terminal nucleophile aminohydrolases (Ntn hydrolases)"/>
    <property type="match status" value="1"/>
</dbReference>
<dbReference type="CDD" id="cd01935">
    <property type="entry name" value="Ntn_CGH_like"/>
    <property type="match status" value="1"/>
</dbReference>
<accession>A0A1N7JIK7</accession>
<dbReference type="InterPro" id="IPR005079">
    <property type="entry name" value="Peptidase_C45_hydrolase"/>
</dbReference>
<keyword evidence="2" id="KW-0378">Hydrolase</keyword>
<dbReference type="Proteomes" id="UP000187608">
    <property type="component" value="Unassembled WGS sequence"/>
</dbReference>
<keyword evidence="3" id="KW-1185">Reference proteome</keyword>
<dbReference type="RefSeq" id="WP_076559177.1">
    <property type="nucleotide sequence ID" value="NZ_FTOC01000006.1"/>
</dbReference>
<dbReference type="AlphaFoldDB" id="A0A1N7JIK7"/>
<evidence type="ECO:0000313" key="2">
    <source>
        <dbReference type="EMBL" id="SIS49094.1"/>
    </source>
</evidence>
<organism evidence="2 3">
    <name type="scientific">Salimicrobium flavidum</name>
    <dbReference type="NCBI Taxonomy" id="570947"/>
    <lineage>
        <taxon>Bacteria</taxon>
        <taxon>Bacillati</taxon>
        <taxon>Bacillota</taxon>
        <taxon>Bacilli</taxon>
        <taxon>Bacillales</taxon>
        <taxon>Bacillaceae</taxon>
        <taxon>Salimicrobium</taxon>
    </lineage>
</organism>
<dbReference type="Gene3D" id="3.60.60.10">
    <property type="entry name" value="Penicillin V Acylase, Chain A"/>
    <property type="match status" value="1"/>
</dbReference>
<dbReference type="EMBL" id="FTOC01000006">
    <property type="protein sequence ID" value="SIS49094.1"/>
    <property type="molecule type" value="Genomic_DNA"/>
</dbReference>
<feature type="domain" description="Peptidase C45 hydrolase" evidence="1">
    <location>
        <begin position="106"/>
        <end position="309"/>
    </location>
</feature>
<proteinExistence type="predicted"/>
<name>A0A1N7JIK7_9BACI</name>
<reference evidence="3" key="1">
    <citation type="submission" date="2017-01" db="EMBL/GenBank/DDBJ databases">
        <authorList>
            <person name="Varghese N."/>
            <person name="Submissions S."/>
        </authorList>
    </citation>
    <scope>NUCLEOTIDE SEQUENCE [LARGE SCALE GENOMIC DNA]</scope>
    <source>
        <strain evidence="3">DSM 23127</strain>
    </source>
</reference>
<dbReference type="NCBIfam" id="NF040521">
    <property type="entry name" value="C45_proenzyme"/>
    <property type="match status" value="1"/>
</dbReference>